<accession>A0AAW1RM81</accession>
<gene>
    <name evidence="3" type="ORF">WJX81_008277</name>
</gene>
<dbReference type="EMBL" id="JALJOU010000031">
    <property type="protein sequence ID" value="KAK9834914.1"/>
    <property type="molecule type" value="Genomic_DNA"/>
</dbReference>
<feature type="domain" description="DNA/pantothenate metabolism flavoprotein C-terminal" evidence="2">
    <location>
        <begin position="178"/>
        <end position="271"/>
    </location>
</feature>
<evidence type="ECO:0000256" key="1">
    <source>
        <dbReference type="ARBA" id="ARBA00005703"/>
    </source>
</evidence>
<keyword evidence="4" id="KW-1185">Reference proteome</keyword>
<dbReference type="Gene3D" id="3.40.50.10300">
    <property type="entry name" value="CoaB-like"/>
    <property type="match status" value="1"/>
</dbReference>
<comment type="similarity">
    <text evidence="1">Belongs to the PPC synthetase family.</text>
</comment>
<evidence type="ECO:0000313" key="3">
    <source>
        <dbReference type="EMBL" id="KAK9834914.1"/>
    </source>
</evidence>
<comment type="caution">
    <text evidence="3">The sequence shown here is derived from an EMBL/GenBank/DDBJ whole genome shotgun (WGS) entry which is preliminary data.</text>
</comment>
<dbReference type="GO" id="GO:0003824">
    <property type="term" value="F:catalytic activity"/>
    <property type="evidence" value="ECO:0007669"/>
    <property type="project" value="UniProtKB-ARBA"/>
</dbReference>
<protein>
    <recommendedName>
        <fullName evidence="2">DNA/pantothenate metabolism flavoprotein C-terminal domain-containing protein</fullName>
    </recommendedName>
</protein>
<dbReference type="Pfam" id="PF04127">
    <property type="entry name" value="DFP"/>
    <property type="match status" value="1"/>
</dbReference>
<proteinExistence type="inferred from homology"/>
<dbReference type="InterPro" id="IPR035929">
    <property type="entry name" value="CoaB-like_sf"/>
</dbReference>
<dbReference type="AlphaFoldDB" id="A0AAW1RM81"/>
<evidence type="ECO:0000259" key="2">
    <source>
        <dbReference type="Pfam" id="PF04127"/>
    </source>
</evidence>
<organism evidence="3 4">
    <name type="scientific">Elliptochloris bilobata</name>
    <dbReference type="NCBI Taxonomy" id="381761"/>
    <lineage>
        <taxon>Eukaryota</taxon>
        <taxon>Viridiplantae</taxon>
        <taxon>Chlorophyta</taxon>
        <taxon>core chlorophytes</taxon>
        <taxon>Trebouxiophyceae</taxon>
        <taxon>Trebouxiophyceae incertae sedis</taxon>
        <taxon>Elliptochloris clade</taxon>
        <taxon>Elliptochloris</taxon>
    </lineage>
</organism>
<dbReference type="InterPro" id="IPR007085">
    <property type="entry name" value="DNA/pantothenate-metab_flavo_C"/>
</dbReference>
<dbReference type="GO" id="GO:0015937">
    <property type="term" value="P:coenzyme A biosynthetic process"/>
    <property type="evidence" value="ECO:0007669"/>
    <property type="project" value="UniProtKB-ARBA"/>
</dbReference>
<sequence length="323" mass="34729">MGWTSEDFFTDSPVSSSSVHERVDQFIAANRGTGGQLRRPIVCVTSGGTCVPLERRCVRFIDNFSGGTRGALSTEHFLQAGYAVIFLNRKHSIQPFTKGLPSGQILDCLTQVLEPSAAGNGAPEGSEQADRLVRACVATAHEVAARGVLLRVAFETLFEYLAYLRAIAEALRPCGQGAAFYLAAAVSDFFIPWQEMAEHKIQSAGVGDQLHLTLQKTPKMLGDLRRLWAPEAFVISFKLETDENVLAKKAAGAIERYGVHAVVANILETRKDVVTLLAPAAAGASAAPAKSLIRRPADGQVIEAPLVAELARRHAVYWGSTGT</sequence>
<name>A0AAW1RM81_9CHLO</name>
<evidence type="ECO:0000313" key="4">
    <source>
        <dbReference type="Proteomes" id="UP001445335"/>
    </source>
</evidence>
<dbReference type="Proteomes" id="UP001445335">
    <property type="component" value="Unassembled WGS sequence"/>
</dbReference>
<dbReference type="PANTHER" id="PTHR12290">
    <property type="entry name" value="CORNICHON-RELATED"/>
    <property type="match status" value="1"/>
</dbReference>
<reference evidence="3 4" key="1">
    <citation type="journal article" date="2024" name="Nat. Commun.">
        <title>Phylogenomics reveals the evolutionary origins of lichenization in chlorophyte algae.</title>
        <authorList>
            <person name="Puginier C."/>
            <person name="Libourel C."/>
            <person name="Otte J."/>
            <person name="Skaloud P."/>
            <person name="Haon M."/>
            <person name="Grisel S."/>
            <person name="Petersen M."/>
            <person name="Berrin J.G."/>
            <person name="Delaux P.M."/>
            <person name="Dal Grande F."/>
            <person name="Keller J."/>
        </authorList>
    </citation>
    <scope>NUCLEOTIDE SEQUENCE [LARGE SCALE GENOMIC DNA]</scope>
    <source>
        <strain evidence="3 4">SAG 245.80</strain>
    </source>
</reference>
<dbReference type="SUPFAM" id="SSF102645">
    <property type="entry name" value="CoaB-like"/>
    <property type="match status" value="1"/>
</dbReference>